<dbReference type="PANTHER" id="PTHR45586">
    <property type="entry name" value="TPR REPEAT-CONTAINING PROTEIN PA4667"/>
    <property type="match status" value="1"/>
</dbReference>
<evidence type="ECO:0000256" key="4">
    <source>
        <dbReference type="SAM" id="SignalP"/>
    </source>
</evidence>
<evidence type="ECO:0000313" key="6">
    <source>
        <dbReference type="Proteomes" id="UP000481033"/>
    </source>
</evidence>
<organism evidence="5 6">
    <name type="scientific">Adonisia turfae CCMR0081</name>
    <dbReference type="NCBI Taxonomy" id="2292702"/>
    <lineage>
        <taxon>Bacteria</taxon>
        <taxon>Bacillati</taxon>
        <taxon>Cyanobacteriota</taxon>
        <taxon>Adonisia</taxon>
        <taxon>Adonisia turfae</taxon>
    </lineage>
</organism>
<keyword evidence="2 3" id="KW-0802">TPR repeat</keyword>
<feature type="signal peptide" evidence="4">
    <location>
        <begin position="1"/>
        <end position="30"/>
    </location>
</feature>
<dbReference type="AlphaFoldDB" id="A0A6M0RX64"/>
<dbReference type="Pfam" id="PF13432">
    <property type="entry name" value="TPR_16"/>
    <property type="match status" value="3"/>
</dbReference>
<evidence type="ECO:0000256" key="2">
    <source>
        <dbReference type="ARBA" id="ARBA00022803"/>
    </source>
</evidence>
<dbReference type="InterPro" id="IPR019734">
    <property type="entry name" value="TPR_rpt"/>
</dbReference>
<feature type="chain" id="PRO_5027122088" description="Tetratricopeptide repeat protein" evidence="4">
    <location>
        <begin position="31"/>
        <end position="666"/>
    </location>
</feature>
<name>A0A6M0RX64_9CYAN</name>
<protein>
    <recommendedName>
        <fullName evidence="7">Tetratricopeptide repeat protein</fullName>
    </recommendedName>
</protein>
<dbReference type="Proteomes" id="UP000481033">
    <property type="component" value="Unassembled WGS sequence"/>
</dbReference>
<feature type="repeat" description="TPR" evidence="3">
    <location>
        <begin position="72"/>
        <end position="105"/>
    </location>
</feature>
<accession>A0A6M0RX64</accession>
<dbReference type="PROSITE" id="PS50005">
    <property type="entry name" value="TPR"/>
    <property type="match status" value="3"/>
</dbReference>
<comment type="caution">
    <text evidence="5">The sequence shown here is derived from an EMBL/GenBank/DDBJ whole genome shotgun (WGS) entry which is preliminary data.</text>
</comment>
<dbReference type="PANTHER" id="PTHR45586:SF1">
    <property type="entry name" value="LIPOPOLYSACCHARIDE ASSEMBLY PROTEIN B"/>
    <property type="match status" value="1"/>
</dbReference>
<proteinExistence type="predicted"/>
<evidence type="ECO:0008006" key="7">
    <source>
        <dbReference type="Google" id="ProtNLM"/>
    </source>
</evidence>
<evidence type="ECO:0000256" key="3">
    <source>
        <dbReference type="PROSITE-ProRule" id="PRU00339"/>
    </source>
</evidence>
<evidence type="ECO:0000313" key="5">
    <source>
        <dbReference type="EMBL" id="NEZ60736.1"/>
    </source>
</evidence>
<dbReference type="InterPro" id="IPR051012">
    <property type="entry name" value="CellSynth/LPSAsmb/PSIAsmb"/>
</dbReference>
<dbReference type="SMART" id="SM00028">
    <property type="entry name" value="TPR"/>
    <property type="match status" value="7"/>
</dbReference>
<dbReference type="RefSeq" id="WP_163703095.1">
    <property type="nucleotide sequence ID" value="NZ_QXHD01000004.1"/>
</dbReference>
<feature type="repeat" description="TPR" evidence="3">
    <location>
        <begin position="606"/>
        <end position="639"/>
    </location>
</feature>
<reference evidence="5 6" key="1">
    <citation type="journal article" date="2020" name="Microb. Ecol.">
        <title>Ecogenomics of the Marine Benthic Filamentous Cyanobacterium Adonisia.</title>
        <authorList>
            <person name="Walter J.M."/>
            <person name="Coutinho F.H."/>
            <person name="Leomil L."/>
            <person name="Hargreaves P.I."/>
            <person name="Campeao M.E."/>
            <person name="Vieira V.V."/>
            <person name="Silva B.S."/>
            <person name="Fistarol G.O."/>
            <person name="Salomon P.S."/>
            <person name="Sawabe T."/>
            <person name="Mino S."/>
            <person name="Hosokawa M."/>
            <person name="Miyashita H."/>
            <person name="Maruyama F."/>
            <person name="van Verk M.C."/>
            <person name="Dutilh B.E."/>
            <person name="Thompson C.C."/>
            <person name="Thompson F.L."/>
        </authorList>
    </citation>
    <scope>NUCLEOTIDE SEQUENCE [LARGE SCALE GENOMIC DNA]</scope>
    <source>
        <strain evidence="5 6">CCMR0081</strain>
    </source>
</reference>
<keyword evidence="1" id="KW-0677">Repeat</keyword>
<dbReference type="InterPro" id="IPR011990">
    <property type="entry name" value="TPR-like_helical_dom_sf"/>
</dbReference>
<dbReference type="Gene3D" id="1.25.40.10">
    <property type="entry name" value="Tetratricopeptide repeat domain"/>
    <property type="match status" value="4"/>
</dbReference>
<keyword evidence="4" id="KW-0732">Signal</keyword>
<dbReference type="SUPFAM" id="SSF48452">
    <property type="entry name" value="TPR-like"/>
    <property type="match status" value="2"/>
</dbReference>
<feature type="repeat" description="TPR" evidence="3">
    <location>
        <begin position="141"/>
        <end position="174"/>
    </location>
</feature>
<evidence type="ECO:0000256" key="1">
    <source>
        <dbReference type="ARBA" id="ARBA00022737"/>
    </source>
</evidence>
<sequence length="666" mass="74186">MRYRHHLKTVFICAILLSSTYLGNSTPVWAQPTTPTLEAKSSQQGFSLLEQGLVDQAIREFRRALKRTPRSLEANLGLAMSYERAGRDADAFRTYQKIVDISPNNVDALRAIGKLGGYRPEWQSQGIEALSTLLQNSPQDQSALTQRALLYTYQGRFSEATEDYARVLRGSPSPETVLSAAEAYTYSGNYNQGLELFRHYQNSGRSIQGSATIAYSLAEREIGNPGRSIEILESALRQSRGENNITLQQRGALAASYAANGQFEQAETAIAPVIGRQDSRLTLARAYNELWRYSQNPAYANEAAAHYQEILAQPSQYVTIGVAREVAYALSGLPGQQSLALQVYRQLTSQQPDDIGLKFQRGVLEKQLGFASIADLQNILRGLQSSSVDMGTQRNIARGLIRLDPPEASLLPLYQALIESGLQEPLLYYRIVQVYLENQNYQAARAALATYADSALGINRQSSGLLLLADIERREGDFAASSNIYDAILRSRPTDQSITAAALTGYAEILRVQERNEEALVLYDQLLAQSPQPTTSQILRRTRLALLAKRISEAEAKELLMRSFQGNFAVERSDFFAQGDLAVDLEQFELAEEAYTTLLRAYPNDTSGLMALAGLYYTQQRLNEASQIYEDILADDPNNQSAQSALVSLTQGYLYRRGFQPFWERY</sequence>
<gene>
    <name evidence="5" type="ORF">DXZ20_34865</name>
</gene>
<dbReference type="EMBL" id="QXHD01000004">
    <property type="protein sequence ID" value="NEZ60736.1"/>
    <property type="molecule type" value="Genomic_DNA"/>
</dbReference>
<keyword evidence="6" id="KW-1185">Reference proteome</keyword>